<dbReference type="GO" id="GO:0005975">
    <property type="term" value="P:carbohydrate metabolic process"/>
    <property type="evidence" value="ECO:0007669"/>
    <property type="project" value="InterPro"/>
</dbReference>
<dbReference type="InterPro" id="IPR048395">
    <property type="entry name" value="Glyco_hydro_31_C"/>
</dbReference>
<organism evidence="5 6">
    <name type="scientific">Pseudothermotoga hypogea DSM 11164 = NBRC 106472</name>
    <dbReference type="NCBI Taxonomy" id="1123384"/>
    <lineage>
        <taxon>Bacteria</taxon>
        <taxon>Thermotogati</taxon>
        <taxon>Thermotogota</taxon>
        <taxon>Thermotogae</taxon>
        <taxon>Thermotogales</taxon>
        <taxon>Thermotogaceae</taxon>
        <taxon>Pseudothermotoga</taxon>
    </lineage>
</organism>
<dbReference type="SUPFAM" id="SSF74650">
    <property type="entry name" value="Galactose mutarotase-like"/>
    <property type="match status" value="1"/>
</dbReference>
<evidence type="ECO:0000259" key="4">
    <source>
        <dbReference type="Pfam" id="PF21365"/>
    </source>
</evidence>
<dbReference type="NCBIfam" id="NF007746">
    <property type="entry name" value="PRK10426.1"/>
    <property type="match status" value="1"/>
</dbReference>
<dbReference type="InterPro" id="IPR000322">
    <property type="entry name" value="Glyco_hydro_31_TIM"/>
</dbReference>
<dbReference type="PATRIC" id="fig|1123384.7.peg.1026"/>
<dbReference type="Pfam" id="PF21365">
    <property type="entry name" value="Glyco_hydro_31_3rd"/>
    <property type="match status" value="1"/>
</dbReference>
<dbReference type="InterPro" id="IPR017853">
    <property type="entry name" value="GH"/>
</dbReference>
<dbReference type="OrthoDB" id="176168at2"/>
<dbReference type="AlphaFoldDB" id="A0A0X1KQX4"/>
<reference evidence="5 6" key="1">
    <citation type="submission" date="2014-01" db="EMBL/GenBank/DDBJ databases">
        <title>Genome sequencing of Thermotog hypogea.</title>
        <authorList>
            <person name="Zhang X."/>
            <person name="Alvare G."/>
            <person name="Fristensky B."/>
            <person name="Chen L."/>
            <person name="Suen T."/>
            <person name="Chen Q."/>
            <person name="Ma K."/>
        </authorList>
    </citation>
    <scope>NUCLEOTIDE SEQUENCE [LARGE SCALE GENOMIC DNA]</scope>
    <source>
        <strain evidence="5 6">DSM 11164</strain>
    </source>
</reference>
<dbReference type="InterPro" id="IPR013780">
    <property type="entry name" value="Glyco_hydro_b"/>
</dbReference>
<evidence type="ECO:0000256" key="1">
    <source>
        <dbReference type="ARBA" id="ARBA00007806"/>
    </source>
</evidence>
<feature type="domain" description="Glycosyl hydrolase family 31 C-terminal" evidence="4">
    <location>
        <begin position="535"/>
        <end position="617"/>
    </location>
</feature>
<dbReference type="InterPro" id="IPR044112">
    <property type="entry name" value="YihQ_TIM-like"/>
</dbReference>
<keyword evidence="2" id="KW-0378">Hydrolase</keyword>
<protein>
    <submittedName>
        <fullName evidence="5">Alpha-glucosidase</fullName>
    </submittedName>
</protein>
<evidence type="ECO:0000259" key="3">
    <source>
        <dbReference type="Pfam" id="PF01055"/>
    </source>
</evidence>
<gene>
    <name evidence="5" type="ORF">AJ81_05200</name>
</gene>
<evidence type="ECO:0000313" key="5">
    <source>
        <dbReference type="EMBL" id="AJC73705.1"/>
    </source>
</evidence>
<dbReference type="PANTHER" id="PTHR46959">
    <property type="entry name" value="SULFOQUINOVOSIDASE"/>
    <property type="match status" value="1"/>
</dbReference>
<dbReference type="PANTHER" id="PTHR46959:SF2">
    <property type="entry name" value="SULFOQUINOVOSIDASE"/>
    <property type="match status" value="1"/>
</dbReference>
<dbReference type="GO" id="GO:0004553">
    <property type="term" value="F:hydrolase activity, hydrolyzing O-glycosyl compounds"/>
    <property type="evidence" value="ECO:0007669"/>
    <property type="project" value="InterPro"/>
</dbReference>
<dbReference type="Gene3D" id="2.60.40.1180">
    <property type="entry name" value="Golgi alpha-mannosidase II"/>
    <property type="match status" value="1"/>
</dbReference>
<feature type="domain" description="Glycoside hydrolase family 31 TIM barrel" evidence="3">
    <location>
        <begin position="205"/>
        <end position="512"/>
    </location>
</feature>
<dbReference type="Gene3D" id="2.60.40.1760">
    <property type="entry name" value="glycosyl hydrolase (family 31)"/>
    <property type="match status" value="1"/>
</dbReference>
<dbReference type="SUPFAM" id="SSF51011">
    <property type="entry name" value="Glycosyl hydrolase domain"/>
    <property type="match status" value="1"/>
</dbReference>
<dbReference type="InterPro" id="IPR011013">
    <property type="entry name" value="Gal_mutarotase_sf_dom"/>
</dbReference>
<dbReference type="GO" id="GO:0030246">
    <property type="term" value="F:carbohydrate binding"/>
    <property type="evidence" value="ECO:0007669"/>
    <property type="project" value="InterPro"/>
</dbReference>
<dbReference type="STRING" id="1123384.AJ81_05200"/>
<dbReference type="Gene3D" id="3.20.20.80">
    <property type="entry name" value="Glycosidases"/>
    <property type="match status" value="1"/>
</dbReference>
<dbReference type="Proteomes" id="UP000077469">
    <property type="component" value="Chromosome"/>
</dbReference>
<evidence type="ECO:0000256" key="2">
    <source>
        <dbReference type="RuleBase" id="RU361185"/>
    </source>
</evidence>
<evidence type="ECO:0000313" key="6">
    <source>
        <dbReference type="Proteomes" id="UP000077469"/>
    </source>
</evidence>
<name>A0A0X1KQX4_9THEM</name>
<dbReference type="CDD" id="cd14752">
    <property type="entry name" value="GH31_N"/>
    <property type="match status" value="1"/>
</dbReference>
<dbReference type="KEGG" id="phy:AJ81_05200"/>
<keyword evidence="6" id="KW-1185">Reference proteome</keyword>
<keyword evidence="2" id="KW-0326">Glycosidase</keyword>
<accession>A0A0X1KQX4</accession>
<dbReference type="Pfam" id="PF01055">
    <property type="entry name" value="Glyco_hydro_31_2nd"/>
    <property type="match status" value="1"/>
</dbReference>
<dbReference type="SUPFAM" id="SSF51445">
    <property type="entry name" value="(Trans)glycosidases"/>
    <property type="match status" value="1"/>
</dbReference>
<dbReference type="PaxDb" id="1123384-AJ81_05200"/>
<dbReference type="RefSeq" id="WP_031504989.1">
    <property type="nucleotide sequence ID" value="NC_022795.1"/>
</dbReference>
<dbReference type="CDD" id="cd06594">
    <property type="entry name" value="GH31_glucosidase_YihQ"/>
    <property type="match status" value="1"/>
</dbReference>
<comment type="similarity">
    <text evidence="1 2">Belongs to the glycosyl hydrolase 31 family.</text>
</comment>
<sequence>MLRFEKGPKVYLSNETLFDGTVLKADATLSLKDVHGHFKIKTKLSNSTKIDSDSIKLVSESPITLKISSKASNCLIVKLRGFKNEIIYGGGEQFCRLNLKGKRFPIFVQEQGIGRGWNLVSLLASLKGVRGDWYTCYFPQPVFFSSVGYGVVINTNKLVVADFRSKDETIFEVYDEEFELIFLDGQLKDLVRKFHMLFGRSIEVSDWVFGVWIASQGGIEAAQKVIETCESWDIPLTALWCQDWSGKNITKFGRQVYWNWSYDRKDYHDLPEHISRWKEKGVHFLGYINPFLIKGGSLYQEALKNDLLVKNEKNEPYDIVVTTFPAGLIDLTNKDAFEWYKKIIKENMIGIGMSGWMADYGEYLPSDARLKSADGLSYHSAYTVDWARLNYEAVEEANKEVVFFMRAGYLASTRYSPIYWAGDQNVDWSKSDGLASVIPAMLSMGMCGVKLVHFDTGGFTSLLWLKRTPELFMRWAEIGAFSPIMRTHQTNRPSKNLQFDSHPDVLKHFARMSKIHWLLKDYLKQELKKANEENLPLVKHLAMNYPNDPNCHRLIYQYLLGDDVLVAPVIKPHTKNWRVYLPKDGWIHLWTKKRFKGGWIEIDAPIGFPPVFLREDSSLIQDLLIKLRDVL</sequence>
<proteinExistence type="inferred from homology"/>
<dbReference type="EMBL" id="CP007141">
    <property type="protein sequence ID" value="AJC73705.1"/>
    <property type="molecule type" value="Genomic_DNA"/>
</dbReference>
<dbReference type="InterPro" id="IPR052990">
    <property type="entry name" value="Sulfoquinovosidase_GH31"/>
</dbReference>